<comment type="cofactor">
    <cofactor evidence="1 9">
        <name>heme</name>
        <dbReference type="ChEBI" id="CHEBI:30413"/>
    </cofactor>
</comment>
<reference evidence="12" key="1">
    <citation type="journal article" date="2021" name="Nat. Commun.">
        <title>Genetic determinants of endophytism in the Arabidopsis root mycobiome.</title>
        <authorList>
            <person name="Mesny F."/>
            <person name="Miyauchi S."/>
            <person name="Thiergart T."/>
            <person name="Pickel B."/>
            <person name="Atanasova L."/>
            <person name="Karlsson M."/>
            <person name="Huettel B."/>
            <person name="Barry K.W."/>
            <person name="Haridas S."/>
            <person name="Chen C."/>
            <person name="Bauer D."/>
            <person name="Andreopoulos W."/>
            <person name="Pangilinan J."/>
            <person name="LaButti K."/>
            <person name="Riley R."/>
            <person name="Lipzen A."/>
            <person name="Clum A."/>
            <person name="Drula E."/>
            <person name="Henrissat B."/>
            <person name="Kohler A."/>
            <person name="Grigoriev I.V."/>
            <person name="Martin F.M."/>
            <person name="Hacquard S."/>
        </authorList>
    </citation>
    <scope>NUCLEOTIDE SEQUENCE</scope>
    <source>
        <strain evidence="12">MPI-CAGE-CH-0235</strain>
    </source>
</reference>
<evidence type="ECO:0000256" key="6">
    <source>
        <dbReference type="ARBA" id="ARBA00023002"/>
    </source>
</evidence>
<evidence type="ECO:0000313" key="12">
    <source>
        <dbReference type="EMBL" id="KAH7310882.1"/>
    </source>
</evidence>
<dbReference type="PROSITE" id="PS00086">
    <property type="entry name" value="CYTOCHROME_P450"/>
    <property type="match status" value="1"/>
</dbReference>
<dbReference type="InterPro" id="IPR017972">
    <property type="entry name" value="Cyt_P450_CS"/>
</dbReference>
<evidence type="ECO:0000256" key="10">
    <source>
        <dbReference type="RuleBase" id="RU000461"/>
    </source>
</evidence>
<dbReference type="InterPro" id="IPR001128">
    <property type="entry name" value="Cyt_P450"/>
</dbReference>
<comment type="similarity">
    <text evidence="3 10">Belongs to the cytochrome P450 family.</text>
</comment>
<feature type="region of interest" description="Disordered" evidence="11">
    <location>
        <begin position="454"/>
        <end position="473"/>
    </location>
</feature>
<evidence type="ECO:0000256" key="2">
    <source>
        <dbReference type="ARBA" id="ARBA00004685"/>
    </source>
</evidence>
<evidence type="ECO:0000256" key="1">
    <source>
        <dbReference type="ARBA" id="ARBA00001971"/>
    </source>
</evidence>
<dbReference type="PANTHER" id="PTHR46206">
    <property type="entry name" value="CYTOCHROME P450"/>
    <property type="match status" value="1"/>
</dbReference>
<dbReference type="Proteomes" id="UP000813444">
    <property type="component" value="Unassembled WGS sequence"/>
</dbReference>
<feature type="binding site" description="axial binding residue" evidence="9">
    <location>
        <position position="493"/>
    </location>
    <ligand>
        <name>heme</name>
        <dbReference type="ChEBI" id="CHEBI:30413"/>
    </ligand>
    <ligandPart>
        <name>Fe</name>
        <dbReference type="ChEBI" id="CHEBI:18248"/>
    </ligandPart>
</feature>
<dbReference type="GO" id="GO:0020037">
    <property type="term" value="F:heme binding"/>
    <property type="evidence" value="ECO:0007669"/>
    <property type="project" value="InterPro"/>
</dbReference>
<evidence type="ECO:0000256" key="3">
    <source>
        <dbReference type="ARBA" id="ARBA00010617"/>
    </source>
</evidence>
<keyword evidence="4 9" id="KW-0349">Heme</keyword>
<evidence type="ECO:0000313" key="13">
    <source>
        <dbReference type="Proteomes" id="UP000813444"/>
    </source>
</evidence>
<dbReference type="GO" id="GO:0016705">
    <property type="term" value="F:oxidoreductase activity, acting on paired donors, with incorporation or reduction of molecular oxygen"/>
    <property type="evidence" value="ECO:0007669"/>
    <property type="project" value="InterPro"/>
</dbReference>
<gene>
    <name evidence="12" type="ORF">B0I35DRAFT_357938</name>
</gene>
<protein>
    <submittedName>
        <fullName evidence="12">Cytochrome P450</fullName>
    </submittedName>
</protein>
<keyword evidence="5 9" id="KW-0479">Metal-binding</keyword>
<accession>A0A8K0SNX2</accession>
<dbReference type="InterPro" id="IPR002403">
    <property type="entry name" value="Cyt_P450_E_grp-IV"/>
</dbReference>
<feature type="compositionally biased region" description="Polar residues" evidence="11">
    <location>
        <begin position="463"/>
        <end position="473"/>
    </location>
</feature>
<keyword evidence="8 10" id="KW-0503">Monooxygenase</keyword>
<evidence type="ECO:0000256" key="8">
    <source>
        <dbReference type="ARBA" id="ARBA00023033"/>
    </source>
</evidence>
<evidence type="ECO:0000256" key="11">
    <source>
        <dbReference type="SAM" id="MobiDB-lite"/>
    </source>
</evidence>
<dbReference type="GO" id="GO:0004497">
    <property type="term" value="F:monooxygenase activity"/>
    <property type="evidence" value="ECO:0007669"/>
    <property type="project" value="UniProtKB-KW"/>
</dbReference>
<evidence type="ECO:0000256" key="9">
    <source>
        <dbReference type="PIRSR" id="PIRSR602403-1"/>
    </source>
</evidence>
<dbReference type="OrthoDB" id="1844152at2759"/>
<dbReference type="Pfam" id="PF00067">
    <property type="entry name" value="p450"/>
    <property type="match status" value="1"/>
</dbReference>
<dbReference type="EMBL" id="JAGPNK010000012">
    <property type="protein sequence ID" value="KAH7310882.1"/>
    <property type="molecule type" value="Genomic_DNA"/>
</dbReference>
<organism evidence="12 13">
    <name type="scientific">Stachybotrys elegans</name>
    <dbReference type="NCBI Taxonomy" id="80388"/>
    <lineage>
        <taxon>Eukaryota</taxon>
        <taxon>Fungi</taxon>
        <taxon>Dikarya</taxon>
        <taxon>Ascomycota</taxon>
        <taxon>Pezizomycotina</taxon>
        <taxon>Sordariomycetes</taxon>
        <taxon>Hypocreomycetidae</taxon>
        <taxon>Hypocreales</taxon>
        <taxon>Stachybotryaceae</taxon>
        <taxon>Stachybotrys</taxon>
    </lineage>
</organism>
<dbReference type="CDD" id="cd11041">
    <property type="entry name" value="CYP503A1-like"/>
    <property type="match status" value="1"/>
</dbReference>
<dbReference type="Gene3D" id="1.10.630.10">
    <property type="entry name" value="Cytochrome P450"/>
    <property type="match status" value="1"/>
</dbReference>
<dbReference type="GO" id="GO:0005506">
    <property type="term" value="F:iron ion binding"/>
    <property type="evidence" value="ECO:0007669"/>
    <property type="project" value="InterPro"/>
</dbReference>
<dbReference type="PANTHER" id="PTHR46206:SF1">
    <property type="entry name" value="P450, PUTATIVE (EUROFUNG)-RELATED"/>
    <property type="match status" value="1"/>
</dbReference>
<keyword evidence="6 10" id="KW-0560">Oxidoreductase</keyword>
<dbReference type="SUPFAM" id="SSF48264">
    <property type="entry name" value="Cytochrome P450"/>
    <property type="match status" value="1"/>
</dbReference>
<evidence type="ECO:0000256" key="5">
    <source>
        <dbReference type="ARBA" id="ARBA00022723"/>
    </source>
</evidence>
<evidence type="ECO:0000256" key="4">
    <source>
        <dbReference type="ARBA" id="ARBA00022617"/>
    </source>
</evidence>
<keyword evidence="7 9" id="KW-0408">Iron</keyword>
<name>A0A8K0SNX2_9HYPO</name>
<dbReference type="AlphaFoldDB" id="A0A8K0SNX2"/>
<sequence length="548" mass="62169">MDVTKITPQLFGTITVVGAIVYLLFKRPLHHEVTDWRSSQPIVGLRKQWFGWSRAVLRSASLSKEWAFEGYQKHSKMNSPFIIPSLDRGPVVVVPPQQLKKVYNHPTSVLDVYVTQNDTIQTKYTVADQDIIQNSFQIGVIRHQMTRNLEHLTPFIAEELKTGFEEWWGTDDEEWRELRIWDSCLKLIAGAANGAFCGPPLCRDSAFLASLRDHAMTMFVGSMIINATPSLLKPITGHIVGWLCERRFKEAYNICLPFILERLENTRRSRADPSHPWEAPKDGLQWIIEESYATKDPAQLDPVRVCRRLLYVNDISLHSTSYTVQNLILDLYNFEDSGELVEALRQEAKTVLEEAGGSWTREAVQKLKLVDATIRESMRLTPFASIGLPRTVVKDEGITMASPKGDVHIPRGTVLAVPMDPIHRDESIYPDANTFNPYRFLRPDGIRGIFDQIDAKHGGGATSPPQQTDGSKVKSSVTLDDAFLGFGFGKHACPGRFFALNEMKVFVAHMVLHYDIECLDRRPELTNVIWLKVPYNDGRVRVRKRQAS</sequence>
<dbReference type="PRINTS" id="PR00465">
    <property type="entry name" value="EP450IV"/>
</dbReference>
<comment type="pathway">
    <text evidence="2">Mycotoxin biosynthesis.</text>
</comment>
<evidence type="ECO:0000256" key="7">
    <source>
        <dbReference type="ARBA" id="ARBA00023004"/>
    </source>
</evidence>
<proteinExistence type="inferred from homology"/>
<keyword evidence="13" id="KW-1185">Reference proteome</keyword>
<dbReference type="InterPro" id="IPR036396">
    <property type="entry name" value="Cyt_P450_sf"/>
</dbReference>
<comment type="caution">
    <text evidence="12">The sequence shown here is derived from an EMBL/GenBank/DDBJ whole genome shotgun (WGS) entry which is preliminary data.</text>
</comment>